<evidence type="ECO:0000259" key="3">
    <source>
        <dbReference type="Pfam" id="PF09118"/>
    </source>
</evidence>
<proteinExistence type="predicted"/>
<dbReference type="Pfam" id="PF09118">
    <property type="entry name" value="GO-like_E_set"/>
    <property type="match status" value="1"/>
</dbReference>
<dbReference type="EMBL" id="JAATIQ010000203">
    <property type="protein sequence ID" value="KAF4370641.1"/>
    <property type="molecule type" value="Genomic_DNA"/>
</dbReference>
<dbReference type="PANTHER" id="PTHR32208">
    <property type="entry name" value="SECRETED PROTEIN-RELATED"/>
    <property type="match status" value="1"/>
</dbReference>
<keyword evidence="7" id="KW-1185">Reference proteome</keyword>
<dbReference type="Pfam" id="PF07250">
    <property type="entry name" value="Glyoxal_oxid_N"/>
    <property type="match status" value="1"/>
</dbReference>
<dbReference type="Gene3D" id="2.130.10.80">
    <property type="entry name" value="Galactose oxidase/kelch, beta-propeller"/>
    <property type="match status" value="1"/>
</dbReference>
<gene>
    <name evidence="4" type="ORF">F8388_010863</name>
    <name evidence="5" type="ORF">G4B88_013397</name>
</gene>
<comment type="caution">
    <text evidence="5">The sequence shown here is derived from an EMBL/GenBank/DDBJ whole genome shotgun (WGS) entry which is preliminary data.</text>
</comment>
<dbReference type="InterPro" id="IPR037293">
    <property type="entry name" value="Gal_Oxidase_central_sf"/>
</dbReference>
<dbReference type="Gene3D" id="2.60.40.10">
    <property type="entry name" value="Immunoglobulins"/>
    <property type="match status" value="1"/>
</dbReference>
<dbReference type="EMBL" id="JAATIP010000340">
    <property type="protein sequence ID" value="KAF4351309.1"/>
    <property type="molecule type" value="Genomic_DNA"/>
</dbReference>
<dbReference type="InterPro" id="IPR009880">
    <property type="entry name" value="Glyoxal_oxidase_N"/>
</dbReference>
<dbReference type="InterPro" id="IPR015202">
    <property type="entry name" value="GO-like_E_set"/>
</dbReference>
<evidence type="ECO:0000313" key="4">
    <source>
        <dbReference type="EMBL" id="KAF4351309.1"/>
    </source>
</evidence>
<evidence type="ECO:0000256" key="1">
    <source>
        <dbReference type="ARBA" id="ARBA00022729"/>
    </source>
</evidence>
<accession>A0A7J6FIV1</accession>
<feature type="domain" description="Galactose oxidase-like Early set" evidence="3">
    <location>
        <begin position="459"/>
        <end position="572"/>
    </location>
</feature>
<evidence type="ECO:0000313" key="6">
    <source>
        <dbReference type="Proteomes" id="UP000525078"/>
    </source>
</evidence>
<dbReference type="InterPro" id="IPR014756">
    <property type="entry name" value="Ig_E-set"/>
</dbReference>
<organism evidence="5 7">
    <name type="scientific">Cannabis sativa</name>
    <name type="common">Hemp</name>
    <name type="synonym">Marijuana</name>
    <dbReference type="NCBI Taxonomy" id="3483"/>
    <lineage>
        <taxon>Eukaryota</taxon>
        <taxon>Viridiplantae</taxon>
        <taxon>Streptophyta</taxon>
        <taxon>Embryophyta</taxon>
        <taxon>Tracheophyta</taxon>
        <taxon>Spermatophyta</taxon>
        <taxon>Magnoliopsida</taxon>
        <taxon>eudicotyledons</taxon>
        <taxon>Gunneridae</taxon>
        <taxon>Pentapetalae</taxon>
        <taxon>rosids</taxon>
        <taxon>fabids</taxon>
        <taxon>Rosales</taxon>
        <taxon>Cannabaceae</taxon>
        <taxon>Cannabis</taxon>
    </lineage>
</organism>
<dbReference type="CDD" id="cd02851">
    <property type="entry name" value="E_set_GO_C"/>
    <property type="match status" value="1"/>
</dbReference>
<name>A0A7J6FIV1_CANSA</name>
<reference evidence="6 7" key="1">
    <citation type="journal article" date="2020" name="bioRxiv">
        <title>Sequence and annotation of 42 cannabis genomes reveals extensive copy number variation in cannabinoid synthesis and pathogen resistance genes.</title>
        <authorList>
            <person name="Mckernan K.J."/>
            <person name="Helbert Y."/>
            <person name="Kane L.T."/>
            <person name="Ebling H."/>
            <person name="Zhang L."/>
            <person name="Liu B."/>
            <person name="Eaton Z."/>
            <person name="Mclaughlin S."/>
            <person name="Kingan S."/>
            <person name="Baybayan P."/>
            <person name="Concepcion G."/>
            <person name="Jordan M."/>
            <person name="Riva A."/>
            <person name="Barbazuk W."/>
            <person name="Harkins T."/>
        </authorList>
    </citation>
    <scope>NUCLEOTIDE SEQUENCE [LARGE SCALE GENOMIC DNA]</scope>
    <source>
        <strain evidence="6 7">cv. Jamaican Lion 4</strain>
        <strain evidence="5">Father</strain>
        <strain evidence="4">Mother</strain>
        <tissue evidence="5">Leaf</tissue>
    </source>
</reference>
<dbReference type="SUPFAM" id="SSF50965">
    <property type="entry name" value="Galactose oxidase, central domain"/>
    <property type="match status" value="1"/>
</dbReference>
<dbReference type="AlphaFoldDB" id="A0A7J6FIV1"/>
<feature type="domain" description="Glyoxal oxidase N-terminal" evidence="2">
    <location>
        <begin position="54"/>
        <end position="450"/>
    </location>
</feature>
<dbReference type="SUPFAM" id="SSF81296">
    <property type="entry name" value="E set domains"/>
    <property type="match status" value="1"/>
</dbReference>
<protein>
    <submittedName>
        <fullName evidence="5">Uncharacterized protein</fullName>
    </submittedName>
</protein>
<dbReference type="InterPro" id="IPR013783">
    <property type="entry name" value="Ig-like_fold"/>
</dbReference>
<sequence>MGKIITKTTICAIILIITLHYSILHINAVNHSSSNHTRQGRWDLLRENVGVVAMHMTLTHHGTVIIFDQTQAGPSRYKLRRRFSSGRHCSSSGDDATDSSCYAHSIEYDISTNKIRALRMDTDPWCSSGSFLSNGTLLQAGGNGRGARRIRYFRPCNNTECDWRQSRTQLSEERWYASSLALPQRDRVVVVGGRRVFSYEFVPKMLSNDHRAFHLPLLSQTNDRNSRGNNLYPFLHLSSDGNLFIFANRDSILFNHRRNRVVKNFPRIPGGGSRNYPSTGSSVILPLNHNDRFQRVEVMVCGGSASGAYQASRRRHRYLQGLDSCGRMVITGNTHRWRMERMPGPRLMNDMLLLPNGDVLIINGAKRGVAGWERARNASLRPFLYNPTKPQGRRFSLLSRTNIPRMYHSSAVLLPDGRVLVGGSNPNERYTFRGVDYPTELRLQAFTPYYMDNHYDPTRPSNVTLLSQHLNGVVYGAEFHVRFFMYNTTTISRPSRDVEFVVYAPPFTTHSMSMNQRLLRLRAKSVVTDNKSSSGWVEAVLEAPPSPNVAPSGYYMLTVVNQGIPSVSQWVRFIHSS</sequence>
<dbReference type="Proteomes" id="UP000583929">
    <property type="component" value="Unassembled WGS sequence"/>
</dbReference>
<dbReference type="PANTHER" id="PTHR32208:SF54">
    <property type="entry name" value="ALDEHYDE OXIDASE GLOX-LIKE"/>
    <property type="match status" value="1"/>
</dbReference>
<keyword evidence="1" id="KW-0732">Signal</keyword>
<evidence type="ECO:0000313" key="7">
    <source>
        <dbReference type="Proteomes" id="UP000583929"/>
    </source>
</evidence>
<dbReference type="Proteomes" id="UP000525078">
    <property type="component" value="Unassembled WGS sequence"/>
</dbReference>
<evidence type="ECO:0000313" key="5">
    <source>
        <dbReference type="EMBL" id="KAF4370641.1"/>
    </source>
</evidence>
<evidence type="ECO:0000259" key="2">
    <source>
        <dbReference type="Pfam" id="PF07250"/>
    </source>
</evidence>
<dbReference type="OrthoDB" id="2019572at2759"/>
<dbReference type="InterPro" id="IPR011043">
    <property type="entry name" value="Gal_Oxase/kelch_b-propeller"/>
</dbReference>